<evidence type="ECO:0000256" key="6">
    <source>
        <dbReference type="ARBA" id="ARBA00047761"/>
    </source>
</evidence>
<feature type="compositionally biased region" description="Basic and acidic residues" evidence="9">
    <location>
        <begin position="420"/>
        <end position="437"/>
    </location>
</feature>
<dbReference type="InterPro" id="IPR006186">
    <property type="entry name" value="Ser/Thr-sp_prot-phosphatase"/>
</dbReference>
<protein>
    <recommendedName>
        <fullName evidence="8">Serine/threonine-protein phosphatase</fullName>
        <ecNumber evidence="8">3.1.3.16</ecNumber>
    </recommendedName>
</protein>
<evidence type="ECO:0000256" key="4">
    <source>
        <dbReference type="ARBA" id="ARBA00022912"/>
    </source>
</evidence>
<evidence type="ECO:0000256" key="3">
    <source>
        <dbReference type="ARBA" id="ARBA00022801"/>
    </source>
</evidence>
<keyword evidence="4" id="KW-0904">Protein phosphatase</keyword>
<evidence type="ECO:0000256" key="1">
    <source>
        <dbReference type="ARBA" id="ARBA00001936"/>
    </source>
</evidence>
<feature type="compositionally biased region" description="Polar residues" evidence="9">
    <location>
        <begin position="406"/>
        <end position="418"/>
    </location>
</feature>
<dbReference type="CDD" id="cd00144">
    <property type="entry name" value="MPP_PPP_family"/>
    <property type="match status" value="1"/>
</dbReference>
<dbReference type="Gene3D" id="3.60.21.10">
    <property type="match status" value="1"/>
</dbReference>
<comment type="caution">
    <text evidence="11">The sequence shown here is derived from an EMBL/GenBank/DDBJ whole genome shotgun (WGS) entry which is preliminary data.</text>
</comment>
<dbReference type="EC" id="3.1.3.16" evidence="8"/>
<evidence type="ECO:0000256" key="9">
    <source>
        <dbReference type="SAM" id="MobiDB-lite"/>
    </source>
</evidence>
<reference evidence="11 12" key="1">
    <citation type="submission" date="2024-04" db="EMBL/GenBank/DDBJ databases">
        <title>Tritrichomonas musculus Genome.</title>
        <authorList>
            <person name="Alves-Ferreira E."/>
            <person name="Grigg M."/>
            <person name="Lorenzi H."/>
            <person name="Galac M."/>
        </authorList>
    </citation>
    <scope>NUCLEOTIDE SEQUENCE [LARGE SCALE GENOMIC DNA]</scope>
    <source>
        <strain evidence="11 12">EAF2021</strain>
    </source>
</reference>
<dbReference type="PANTHER" id="PTHR11668">
    <property type="entry name" value="SERINE/THREONINE PROTEIN PHOSPHATASE"/>
    <property type="match status" value="1"/>
</dbReference>
<comment type="similarity">
    <text evidence="8">Belongs to the PPP phosphatase family.</text>
</comment>
<feature type="region of interest" description="Disordered" evidence="9">
    <location>
        <begin position="394"/>
        <end position="467"/>
    </location>
</feature>
<accession>A0ABR2HNN3</accession>
<gene>
    <name evidence="11" type="ORF">M9Y10_018492</name>
</gene>
<keyword evidence="3 8" id="KW-0378">Hydrolase</keyword>
<evidence type="ECO:0000256" key="2">
    <source>
        <dbReference type="ARBA" id="ARBA00022723"/>
    </source>
</evidence>
<evidence type="ECO:0000256" key="7">
    <source>
        <dbReference type="ARBA" id="ARBA00048336"/>
    </source>
</evidence>
<feature type="domain" description="Serine/threonine specific protein phosphatases" evidence="10">
    <location>
        <begin position="127"/>
        <end position="132"/>
    </location>
</feature>
<comment type="catalytic activity">
    <reaction evidence="7 8">
        <text>O-phospho-L-threonyl-[protein] + H2O = L-threonyl-[protein] + phosphate</text>
        <dbReference type="Rhea" id="RHEA:47004"/>
        <dbReference type="Rhea" id="RHEA-COMP:11060"/>
        <dbReference type="Rhea" id="RHEA-COMP:11605"/>
        <dbReference type="ChEBI" id="CHEBI:15377"/>
        <dbReference type="ChEBI" id="CHEBI:30013"/>
        <dbReference type="ChEBI" id="CHEBI:43474"/>
        <dbReference type="ChEBI" id="CHEBI:61977"/>
        <dbReference type="EC" id="3.1.3.16"/>
    </reaction>
</comment>
<dbReference type="InterPro" id="IPR050341">
    <property type="entry name" value="PP1_catalytic_subunit"/>
</dbReference>
<evidence type="ECO:0000313" key="11">
    <source>
        <dbReference type="EMBL" id="KAK8849903.1"/>
    </source>
</evidence>
<dbReference type="Pfam" id="PF00149">
    <property type="entry name" value="Metallophos"/>
    <property type="match status" value="1"/>
</dbReference>
<keyword evidence="2" id="KW-0479">Metal-binding</keyword>
<name>A0ABR2HNN3_9EUKA</name>
<dbReference type="Proteomes" id="UP001470230">
    <property type="component" value="Unassembled WGS sequence"/>
</dbReference>
<dbReference type="PRINTS" id="PR00114">
    <property type="entry name" value="STPHPHTASE"/>
</dbReference>
<dbReference type="PANTHER" id="PTHR11668:SF300">
    <property type="entry name" value="SERINE_THREONINE-PROTEIN PHOSPHATASE"/>
    <property type="match status" value="1"/>
</dbReference>
<sequence length="467" mass="51699">MSASNIVFDAFWPFFSNKDLNFEIAGTESMPFPSFPLVLIKDLLNEAEAFLSKQDSNVARIDGDVFVVGDIHGNIRDLIRILATASPPPNSRYLFLGDYVDRGDYSLECITLLLALAVKFPHHIILLRGNHEYDSVNSSYGFMEQVIALYGQSGVYESFNRVFSYLRIAAIVADSTLCVHGGLSPRFTNLSQLEELDRTLNPPCEILNDIMWSDPSDAIDSIVPSTRGNGYMFGSKFLNQFLSNNNLIRLVRGHECVKNGVKIGKDSKIITVFSSCNYKGEGSNQCGLIKILIDGNFKPFNLHDIPILSRGNASFTKVFYEPKNQKINCMILSSPSMNNMLQNTKISKRSSVRQGIHHCGSTMKLKTMRAQRFHSQLNIKKGFLAAANNSLPNLANSTNSNHGTDDSSINGSILTNSADGDDHHRDNDSVNDGEKNRLRCPLSNPGQPRSPQVKRPIGLIAKSQSLA</sequence>
<evidence type="ECO:0000256" key="5">
    <source>
        <dbReference type="ARBA" id="ARBA00023211"/>
    </source>
</evidence>
<keyword evidence="12" id="KW-1185">Reference proteome</keyword>
<dbReference type="InterPro" id="IPR029052">
    <property type="entry name" value="Metallo-depent_PP-like"/>
</dbReference>
<organism evidence="11 12">
    <name type="scientific">Tritrichomonas musculus</name>
    <dbReference type="NCBI Taxonomy" id="1915356"/>
    <lineage>
        <taxon>Eukaryota</taxon>
        <taxon>Metamonada</taxon>
        <taxon>Parabasalia</taxon>
        <taxon>Tritrichomonadida</taxon>
        <taxon>Tritrichomonadidae</taxon>
        <taxon>Tritrichomonas</taxon>
    </lineage>
</organism>
<proteinExistence type="inferred from homology"/>
<dbReference type="PROSITE" id="PS00125">
    <property type="entry name" value="SER_THR_PHOSPHATASE"/>
    <property type="match status" value="1"/>
</dbReference>
<comment type="catalytic activity">
    <reaction evidence="6">
        <text>O-phospho-L-seryl-[protein] + H2O = L-seryl-[protein] + phosphate</text>
        <dbReference type="Rhea" id="RHEA:20629"/>
        <dbReference type="Rhea" id="RHEA-COMP:9863"/>
        <dbReference type="Rhea" id="RHEA-COMP:11604"/>
        <dbReference type="ChEBI" id="CHEBI:15377"/>
        <dbReference type="ChEBI" id="CHEBI:29999"/>
        <dbReference type="ChEBI" id="CHEBI:43474"/>
        <dbReference type="ChEBI" id="CHEBI:83421"/>
        <dbReference type="EC" id="3.1.3.16"/>
    </reaction>
</comment>
<evidence type="ECO:0000256" key="8">
    <source>
        <dbReference type="RuleBase" id="RU004273"/>
    </source>
</evidence>
<dbReference type="InterPro" id="IPR004843">
    <property type="entry name" value="Calcineurin-like_PHP"/>
</dbReference>
<comment type="cofactor">
    <cofactor evidence="1">
        <name>Mn(2+)</name>
        <dbReference type="ChEBI" id="CHEBI:29035"/>
    </cofactor>
</comment>
<dbReference type="EMBL" id="JAPFFF010000025">
    <property type="protein sequence ID" value="KAK8849903.1"/>
    <property type="molecule type" value="Genomic_DNA"/>
</dbReference>
<dbReference type="SMART" id="SM00156">
    <property type="entry name" value="PP2Ac"/>
    <property type="match status" value="1"/>
</dbReference>
<evidence type="ECO:0000259" key="10">
    <source>
        <dbReference type="PROSITE" id="PS00125"/>
    </source>
</evidence>
<keyword evidence="5" id="KW-0464">Manganese</keyword>
<evidence type="ECO:0000313" key="12">
    <source>
        <dbReference type="Proteomes" id="UP001470230"/>
    </source>
</evidence>
<dbReference type="SUPFAM" id="SSF56300">
    <property type="entry name" value="Metallo-dependent phosphatases"/>
    <property type="match status" value="1"/>
</dbReference>